<dbReference type="OrthoDB" id="613763at2759"/>
<evidence type="ECO:0000313" key="8">
    <source>
        <dbReference type="Proteomes" id="UP000695562"/>
    </source>
</evidence>
<evidence type="ECO:0000313" key="7">
    <source>
        <dbReference type="EMBL" id="KAF2077773.1"/>
    </source>
</evidence>
<evidence type="ECO:0000256" key="2">
    <source>
        <dbReference type="ARBA" id="ARBA00011038"/>
    </source>
</evidence>
<accession>A0A8J4V552</accession>
<evidence type="ECO:0000256" key="3">
    <source>
        <dbReference type="ARBA" id="ARBA00022478"/>
    </source>
</evidence>
<comment type="function">
    <text evidence="6">DNA-dependent RNA polymerase catalyzes the transcription of DNA into RNA using the four ribonucleoside triphosphates as substrates. Specific peripheric component of RNA polymerase III which synthesizes small RNAs, such as 5S rRNA and tRNAs.</text>
</comment>
<comment type="subcellular location">
    <subcellularLocation>
        <location evidence="1 6">Nucleus</location>
    </subcellularLocation>
</comment>
<dbReference type="GO" id="GO:0005666">
    <property type="term" value="C:RNA polymerase III complex"/>
    <property type="evidence" value="ECO:0007669"/>
    <property type="project" value="UniProtKB-UniRule"/>
</dbReference>
<gene>
    <name evidence="7" type="ORF">CYY_000894</name>
</gene>
<dbReference type="EMBL" id="AJWJ01000019">
    <property type="protein sequence ID" value="KAF2077773.1"/>
    <property type="molecule type" value="Genomic_DNA"/>
</dbReference>
<dbReference type="PIRSF" id="PIRSF028763">
    <property type="entry name" value="RNA_pol_Rpc34"/>
    <property type="match status" value="1"/>
</dbReference>
<evidence type="ECO:0000256" key="1">
    <source>
        <dbReference type="ARBA" id="ARBA00004123"/>
    </source>
</evidence>
<keyword evidence="5 6" id="KW-0539">Nucleus</keyword>
<dbReference type="GO" id="GO:0005654">
    <property type="term" value="C:nucleoplasm"/>
    <property type="evidence" value="ECO:0007669"/>
    <property type="project" value="UniProtKB-ARBA"/>
</dbReference>
<dbReference type="GO" id="GO:0005737">
    <property type="term" value="C:cytoplasm"/>
    <property type="evidence" value="ECO:0007669"/>
    <property type="project" value="UniProtKB-ARBA"/>
</dbReference>
<reference evidence="7" key="1">
    <citation type="submission" date="2020-01" db="EMBL/GenBank/DDBJ databases">
        <title>Development of genomics and gene disruption for Polysphondylium violaceum indicates a role for the polyketide synthase stlB in stalk morphogenesis.</title>
        <authorList>
            <person name="Narita B."/>
            <person name="Kawabe Y."/>
            <person name="Kin K."/>
            <person name="Saito T."/>
            <person name="Gibbs R."/>
            <person name="Kuspa A."/>
            <person name="Muzny D."/>
            <person name="Queller D."/>
            <person name="Richards S."/>
            <person name="Strassman J."/>
            <person name="Sucgang R."/>
            <person name="Worley K."/>
            <person name="Schaap P."/>
        </authorList>
    </citation>
    <scope>NUCLEOTIDE SEQUENCE</scope>
    <source>
        <strain evidence="7">QSvi11</strain>
    </source>
</reference>
<dbReference type="InterPro" id="IPR036388">
    <property type="entry name" value="WH-like_DNA-bd_sf"/>
</dbReference>
<evidence type="ECO:0000256" key="4">
    <source>
        <dbReference type="ARBA" id="ARBA00023163"/>
    </source>
</evidence>
<protein>
    <recommendedName>
        <fullName evidence="6">DNA-directed RNA polymerase III subunit RPC6</fullName>
        <shortName evidence="6">RNA polymerase III subunit C6</shortName>
    </recommendedName>
</protein>
<dbReference type="InterPro" id="IPR007832">
    <property type="entry name" value="RNA_pol_Rpc34"/>
</dbReference>
<comment type="caution">
    <text evidence="7">The sequence shown here is derived from an EMBL/GenBank/DDBJ whole genome shotgun (WGS) entry which is preliminary data.</text>
</comment>
<dbReference type="AlphaFoldDB" id="A0A8J4V552"/>
<evidence type="ECO:0000256" key="6">
    <source>
        <dbReference type="PIRNR" id="PIRNR028763"/>
    </source>
</evidence>
<dbReference type="Pfam" id="PF05158">
    <property type="entry name" value="RNA_pol_Rpc34"/>
    <property type="match status" value="2"/>
</dbReference>
<dbReference type="SUPFAM" id="SSF46785">
    <property type="entry name" value="Winged helix' DNA-binding domain"/>
    <property type="match status" value="1"/>
</dbReference>
<name>A0A8J4V552_9MYCE</name>
<dbReference type="FunFam" id="1.10.10.10:FF:000237">
    <property type="entry name" value="DNA-directed RNA polymerase III subunit RPC6"/>
    <property type="match status" value="1"/>
</dbReference>
<organism evidence="7 8">
    <name type="scientific">Polysphondylium violaceum</name>
    <dbReference type="NCBI Taxonomy" id="133409"/>
    <lineage>
        <taxon>Eukaryota</taxon>
        <taxon>Amoebozoa</taxon>
        <taxon>Evosea</taxon>
        <taxon>Eumycetozoa</taxon>
        <taxon>Dictyostelia</taxon>
        <taxon>Dictyosteliales</taxon>
        <taxon>Dictyosteliaceae</taxon>
        <taxon>Polysphondylium</taxon>
    </lineage>
</organism>
<dbReference type="InterPro" id="IPR036390">
    <property type="entry name" value="WH_DNA-bd_sf"/>
</dbReference>
<proteinExistence type="inferred from homology"/>
<keyword evidence="3 6" id="KW-0240">DNA-directed RNA polymerase</keyword>
<comment type="similarity">
    <text evidence="2 6">Belongs to the eukaryotic RPC34/RPC39 RNA polymerase subunit family.</text>
</comment>
<dbReference type="FunFam" id="1.10.10.10:FF:000116">
    <property type="entry name" value="DNA-directed RNA polymerase III subunit RPC6"/>
    <property type="match status" value="1"/>
</dbReference>
<keyword evidence="8" id="KW-1185">Reference proteome</keyword>
<evidence type="ECO:0000256" key="5">
    <source>
        <dbReference type="ARBA" id="ARBA00023242"/>
    </source>
</evidence>
<sequence length="298" mass="33794">MSEELEQKFLDLSHKYPTGLSQKMIETGLGCPMEEVAKVINTLLKQGRLRVVQNPDDTTIYKEVSAEDQMKFRGLTAEDFLIYQLIESEANTGAWTKDLKDKTGFQQVQITKILKILENRKLIKAVKSIQAGRKKVFMLYNMEPSREVTGGSLYGSDQAYDHQYIHIMKMHIKTFVENKGAVDISDIMTYLKKLAEEGASSNLTVEDITLLVQTIIYDGDIEEMRDTRTMMGVRRSGTGVLYKPTKTVIPVNNLCNMPCGNCPVFDLCKDDGIVSPKKCIYFNEFLNQLNEDDDPNGF</sequence>
<dbReference type="PANTHER" id="PTHR12780">
    <property type="entry name" value="RNA POLYMERASE III DNA DIRECTED , 39KD SUBUNIT-RELATED"/>
    <property type="match status" value="1"/>
</dbReference>
<dbReference type="Proteomes" id="UP000695562">
    <property type="component" value="Unassembled WGS sequence"/>
</dbReference>
<keyword evidence="4 6" id="KW-0804">Transcription</keyword>
<dbReference type="Gene3D" id="1.10.10.10">
    <property type="entry name" value="Winged helix-like DNA-binding domain superfamily/Winged helix DNA-binding domain"/>
    <property type="match status" value="2"/>
</dbReference>
<dbReference type="InterPro" id="IPR016049">
    <property type="entry name" value="RNA_pol_Rpc34-like"/>
</dbReference>
<dbReference type="GO" id="GO:0006383">
    <property type="term" value="P:transcription by RNA polymerase III"/>
    <property type="evidence" value="ECO:0007669"/>
    <property type="project" value="UniProtKB-UniRule"/>
</dbReference>